<comment type="caution">
    <text evidence="1">The sequence shown here is derived from an EMBL/GenBank/DDBJ whole genome shotgun (WGS) entry which is preliminary data.</text>
</comment>
<gene>
    <name evidence="1" type="ORF">HMPREF1535_03503</name>
</gene>
<protein>
    <recommendedName>
        <fullName evidence="3">N-acetyltransferase domain-containing protein</fullName>
    </recommendedName>
</protein>
<evidence type="ECO:0008006" key="3">
    <source>
        <dbReference type="Google" id="ProtNLM"/>
    </source>
</evidence>
<evidence type="ECO:0000313" key="2">
    <source>
        <dbReference type="Proteomes" id="UP000033047"/>
    </source>
</evidence>
<dbReference type="RefSeq" id="WP_046146933.1">
    <property type="nucleotide sequence ID" value="NZ_KQ033913.1"/>
</dbReference>
<dbReference type="Proteomes" id="UP000033047">
    <property type="component" value="Unassembled WGS sequence"/>
</dbReference>
<dbReference type="AlphaFoldDB" id="A0A0F5J789"/>
<dbReference type="HOGENOM" id="CLU_134856_0_0_10"/>
<dbReference type="STRING" id="927665.HMPREF1535_03503"/>
<reference evidence="1 2" key="1">
    <citation type="submission" date="2013-04" db="EMBL/GenBank/DDBJ databases">
        <title>The Genome Sequence of Parabacteroides goldsteinii DSM 19448.</title>
        <authorList>
            <consortium name="The Broad Institute Genomics Platform"/>
            <person name="Earl A."/>
            <person name="Ward D."/>
            <person name="Feldgarden M."/>
            <person name="Gevers D."/>
            <person name="Martens E."/>
            <person name="Sakamoto M."/>
            <person name="Benno Y."/>
            <person name="Song Y."/>
            <person name="Liu C."/>
            <person name="Lee J."/>
            <person name="Bolanos M."/>
            <person name="Vaisanen M.L."/>
            <person name="Finegold S.M."/>
            <person name="Walker B."/>
            <person name="Young S."/>
            <person name="Zeng Q."/>
            <person name="Gargeya S."/>
            <person name="Fitzgerald M."/>
            <person name="Haas B."/>
            <person name="Abouelleil A."/>
            <person name="Allen A.W."/>
            <person name="Alvarado L."/>
            <person name="Arachchi H.M."/>
            <person name="Berlin A.M."/>
            <person name="Chapman S.B."/>
            <person name="Gainer-Dewar J."/>
            <person name="Goldberg J."/>
            <person name="Griggs A."/>
            <person name="Gujja S."/>
            <person name="Hansen M."/>
            <person name="Howarth C."/>
            <person name="Imamovic A."/>
            <person name="Ireland A."/>
            <person name="Larimer J."/>
            <person name="McCowan C."/>
            <person name="Murphy C."/>
            <person name="Pearson M."/>
            <person name="Poon T.W."/>
            <person name="Priest M."/>
            <person name="Roberts A."/>
            <person name="Saif S."/>
            <person name="Shea T."/>
            <person name="Sisk P."/>
            <person name="Sykes S."/>
            <person name="Wortman J."/>
            <person name="Nusbaum C."/>
            <person name="Birren B."/>
        </authorList>
    </citation>
    <scope>NUCLEOTIDE SEQUENCE [LARGE SCALE GENOMIC DNA]</scope>
    <source>
        <strain evidence="1 2">DSM 19448</strain>
    </source>
</reference>
<name>A0A0F5J789_9BACT</name>
<sequence length="147" mass="16882">MNIEVLSGIAPRLYELVAPLVMSCSVLRQNNNYPFKTSKHYLWFVAMERDMVIGFIPVEIKSTCVVINNYYVKGEDNAVLASLIDAVLEHFKNISVVRAVAHTRHKELFASAHFFVTQEWKLYNKMEYRCDDEREAQCVRSSTSSVG</sequence>
<dbReference type="EMBL" id="AQHV01000015">
    <property type="protein sequence ID" value="KKB53277.1"/>
    <property type="molecule type" value="Genomic_DNA"/>
</dbReference>
<evidence type="ECO:0000313" key="1">
    <source>
        <dbReference type="EMBL" id="KKB53277.1"/>
    </source>
</evidence>
<organism evidence="1 2">
    <name type="scientific">Parabacteroides goldsteinii DSM 19448 = WAL 12034</name>
    <dbReference type="NCBI Taxonomy" id="927665"/>
    <lineage>
        <taxon>Bacteria</taxon>
        <taxon>Pseudomonadati</taxon>
        <taxon>Bacteroidota</taxon>
        <taxon>Bacteroidia</taxon>
        <taxon>Bacteroidales</taxon>
        <taxon>Tannerellaceae</taxon>
        <taxon>Parabacteroides</taxon>
    </lineage>
</organism>
<proteinExistence type="predicted"/>
<accession>A0A0F5J789</accession>
<dbReference type="PATRIC" id="fig|927665.4.peg.3602"/>